<proteinExistence type="predicted"/>
<dbReference type="Proteomes" id="UP001165960">
    <property type="component" value="Unassembled WGS sequence"/>
</dbReference>
<reference evidence="1" key="1">
    <citation type="submission" date="2022-04" db="EMBL/GenBank/DDBJ databases">
        <title>Genome of the entomopathogenic fungus Entomophthora muscae.</title>
        <authorList>
            <person name="Elya C."/>
            <person name="Lovett B.R."/>
            <person name="Lee E."/>
            <person name="Macias A.M."/>
            <person name="Hajek A.E."/>
            <person name="De Bivort B.L."/>
            <person name="Kasson M.T."/>
            <person name="De Fine Licht H.H."/>
            <person name="Stajich J.E."/>
        </authorList>
    </citation>
    <scope>NUCLEOTIDE SEQUENCE</scope>
    <source>
        <strain evidence="1">Berkeley</strain>
    </source>
</reference>
<comment type="caution">
    <text evidence="1">The sequence shown here is derived from an EMBL/GenBank/DDBJ whole genome shotgun (WGS) entry which is preliminary data.</text>
</comment>
<organism evidence="1 2">
    <name type="scientific">Entomophthora muscae</name>
    <dbReference type="NCBI Taxonomy" id="34485"/>
    <lineage>
        <taxon>Eukaryota</taxon>
        <taxon>Fungi</taxon>
        <taxon>Fungi incertae sedis</taxon>
        <taxon>Zoopagomycota</taxon>
        <taxon>Entomophthoromycotina</taxon>
        <taxon>Entomophthoromycetes</taxon>
        <taxon>Entomophthorales</taxon>
        <taxon>Entomophthoraceae</taxon>
        <taxon>Entomophthora</taxon>
    </lineage>
</organism>
<evidence type="ECO:0000313" key="2">
    <source>
        <dbReference type="Proteomes" id="UP001165960"/>
    </source>
</evidence>
<gene>
    <name evidence="1" type="ORF">DSO57_1018415</name>
</gene>
<accession>A0ACC2TEZ8</accession>
<name>A0ACC2TEZ8_9FUNG</name>
<evidence type="ECO:0000313" key="1">
    <source>
        <dbReference type="EMBL" id="KAJ9073255.1"/>
    </source>
</evidence>
<keyword evidence="2" id="KW-1185">Reference proteome</keyword>
<dbReference type="EMBL" id="QTSX02002920">
    <property type="protein sequence ID" value="KAJ9073255.1"/>
    <property type="molecule type" value="Genomic_DNA"/>
</dbReference>
<sequence length="305" mass="33941">MFSPGKLPLELIYLLIKEFDVPELLILGAASNSLRNAVLHNKRIGTLRGCYRFCIAPSISESPCKNPFSGLSELELNLDLNAHRYALYTIKPFLDQLPLSRLRVRGIMDPVAGVKLRELITDPNFNCQQVEFIRATFNDEDSIDGRLVIYSISSFFNGKSSVSFSLCTFDSGSLLALIEMVGAGQLKNFFFRSNFIDEFPTQALRYAIESNPVLSHLEISGAGLGFEADPLALLFKTISASGITHLTLRTNDIGLVQVSLPPFPQVVFLDLSDNPLFRLNPTDFEAWKRTLTSVETLKLEDTLAI</sequence>
<protein>
    <submittedName>
        <fullName evidence="1">Uncharacterized protein</fullName>
    </submittedName>
</protein>